<dbReference type="KEGG" id="mart:BTR34_10465"/>
<comment type="similarity">
    <text evidence="1">Belongs to the Cu-Zn superoxide dismutase family.</text>
</comment>
<dbReference type="AlphaFoldDB" id="A0A1B7ZF80"/>
<evidence type="ECO:0000313" key="3">
    <source>
        <dbReference type="EMBL" id="OBR42201.1"/>
    </source>
</evidence>
<accession>A0A1B7ZF80</accession>
<gene>
    <name evidence="3" type="ORF">A9200_02090</name>
</gene>
<dbReference type="GO" id="GO:0046872">
    <property type="term" value="F:metal ion binding"/>
    <property type="evidence" value="ECO:0007669"/>
    <property type="project" value="InterPro"/>
</dbReference>
<evidence type="ECO:0000256" key="2">
    <source>
        <dbReference type="SAM" id="SignalP"/>
    </source>
</evidence>
<comment type="caution">
    <text evidence="3">The sequence shown here is derived from an EMBL/GenBank/DDBJ whole genome shotgun (WGS) entry which is preliminary data.</text>
</comment>
<sequence length="651" mass="68378">MKFKKTIKLILPIIMGTLLIASCSSDDDGSEPPIVIGELDSTTYQLNSVANPDIDGTAKVIKNDDNTVTVELDLQNTPSGGMHPAHIHFNTAAEGGDIAITLGTVDGSTGMGTITFSTLDDGTSITYEEILNFDGYINVHASADDLGTLVAQGDIGQNELTGTSKVYALGSVAIEDIDGTATFKQRKNGEALATIALNNTPEDGMHPGHIHMNTAAEGGDIAFTFNDVNGATGISNTNVSKLDDGTDFKYEDVLAYDGYINIHVSAEDLATLVAQGDIGQNELTGEAKTYELGSVAVEDIDGTATFEERINGEALATIMLRNTPEDGMHPGHIHMNTAIEGGDIAFTFNPVNGATGISKTNVSTLDDDTEFGYTQVLDYDGYINIHVSADDLATLVAQGDIGQNELTGEAKTYELGSVAIPTISGTATFEERKNGEALATIILEGTPEDGMHPGHIHANSAAESGDILFTFNPVNGTTGISKTNVANLDDESDFGYEEVLTVDGYINIHLSADDLATLVAQGDIGENELTGTSKTYTLATVDVPGISGTATFYERASGNSLAVIELAGTPMDGMHPGHIHANSAEETGPIIFTFNPVNGTTGVSKTHVELLDDETPFNYENVLAVDGYINIHLSADDLATLVAQGDIGANE</sequence>
<keyword evidence="4" id="KW-1185">Reference proteome</keyword>
<dbReference type="EMBL" id="LZFP01000001">
    <property type="protein sequence ID" value="OBR42201.1"/>
    <property type="molecule type" value="Genomic_DNA"/>
</dbReference>
<dbReference type="STRING" id="1836467.BTR34_10465"/>
<feature type="chain" id="PRO_5008602610" description="CHRD domain-containing protein" evidence="2">
    <location>
        <begin position="22"/>
        <end position="651"/>
    </location>
</feature>
<dbReference type="PROSITE" id="PS51257">
    <property type="entry name" value="PROKAR_LIPOPROTEIN"/>
    <property type="match status" value="1"/>
</dbReference>
<feature type="signal peptide" evidence="2">
    <location>
        <begin position="1"/>
        <end position="21"/>
    </location>
</feature>
<organism evidence="3 4">
    <name type="scientific">Maribacter hydrothermalis</name>
    <dbReference type="NCBI Taxonomy" id="1836467"/>
    <lineage>
        <taxon>Bacteria</taxon>
        <taxon>Pseudomonadati</taxon>
        <taxon>Bacteroidota</taxon>
        <taxon>Flavobacteriia</taxon>
        <taxon>Flavobacteriales</taxon>
        <taxon>Flavobacteriaceae</taxon>
        <taxon>Maribacter</taxon>
    </lineage>
</organism>
<evidence type="ECO:0000256" key="1">
    <source>
        <dbReference type="ARBA" id="ARBA00010457"/>
    </source>
</evidence>
<proteinExistence type="inferred from homology"/>
<dbReference type="Proteomes" id="UP000092164">
    <property type="component" value="Unassembled WGS sequence"/>
</dbReference>
<evidence type="ECO:0008006" key="5">
    <source>
        <dbReference type="Google" id="ProtNLM"/>
    </source>
</evidence>
<dbReference type="RefSeq" id="WP_068481209.1">
    <property type="nucleotide sequence ID" value="NZ_CP018760.1"/>
</dbReference>
<name>A0A1B7ZF80_9FLAO</name>
<evidence type="ECO:0000313" key="4">
    <source>
        <dbReference type="Proteomes" id="UP000092164"/>
    </source>
</evidence>
<keyword evidence="2" id="KW-0732">Signal</keyword>
<dbReference type="GO" id="GO:0006801">
    <property type="term" value="P:superoxide metabolic process"/>
    <property type="evidence" value="ECO:0007669"/>
    <property type="project" value="InterPro"/>
</dbReference>
<dbReference type="InterPro" id="IPR036423">
    <property type="entry name" value="SOD-like_Cu/Zn_dom_sf"/>
</dbReference>
<protein>
    <recommendedName>
        <fullName evidence="5">CHRD domain-containing protein</fullName>
    </recommendedName>
</protein>
<reference evidence="4" key="1">
    <citation type="submission" date="2016-06" db="EMBL/GenBank/DDBJ databases">
        <authorList>
            <person name="Zhan P."/>
        </authorList>
    </citation>
    <scope>NUCLEOTIDE SEQUENCE [LARGE SCALE GENOMIC DNA]</scope>
    <source>
        <strain evidence="4">T28</strain>
    </source>
</reference>
<dbReference type="SUPFAM" id="SSF49329">
    <property type="entry name" value="Cu,Zn superoxide dismutase-like"/>
    <property type="match status" value="5"/>
</dbReference>